<dbReference type="PANTHER" id="PTHR42815:SF2">
    <property type="entry name" value="FAD-BINDING, PUTATIVE (AFU_ORTHOLOGUE AFUA_6G07600)-RELATED"/>
    <property type="match status" value="1"/>
</dbReference>
<evidence type="ECO:0000313" key="3">
    <source>
        <dbReference type="Proteomes" id="UP000018895"/>
    </source>
</evidence>
<dbReference type="SUPFAM" id="SSF50475">
    <property type="entry name" value="FMN-binding split barrel"/>
    <property type="match status" value="2"/>
</dbReference>
<evidence type="ECO:0000259" key="1">
    <source>
        <dbReference type="Pfam" id="PF01243"/>
    </source>
</evidence>
<organism evidence="2 3">
    <name type="scientific">Halalkalibacter hemicellulosilyticusJCM 9152</name>
    <dbReference type="NCBI Taxonomy" id="1236971"/>
    <lineage>
        <taxon>Bacteria</taxon>
        <taxon>Bacillati</taxon>
        <taxon>Bacillota</taxon>
        <taxon>Bacilli</taxon>
        <taxon>Bacillales</taxon>
        <taxon>Bacillaceae</taxon>
        <taxon>Halalkalibacter</taxon>
    </lineage>
</organism>
<dbReference type="Proteomes" id="UP000018895">
    <property type="component" value="Unassembled WGS sequence"/>
</dbReference>
<dbReference type="EMBL" id="BAUU01000026">
    <property type="protein sequence ID" value="GAE31963.1"/>
    <property type="molecule type" value="Genomic_DNA"/>
</dbReference>
<dbReference type="PANTHER" id="PTHR42815">
    <property type="entry name" value="FAD-BINDING, PUTATIVE (AFU_ORTHOLOGUE AFUA_6G07600)-RELATED"/>
    <property type="match status" value="1"/>
</dbReference>
<evidence type="ECO:0000313" key="2">
    <source>
        <dbReference type="EMBL" id="GAE31963.1"/>
    </source>
</evidence>
<dbReference type="InterPro" id="IPR011576">
    <property type="entry name" value="Pyridox_Oxase_N"/>
</dbReference>
<sequence>MEVFHSGERKVQAKLGVINKANLVGQMIQPFIDEPYQFFIESQSFIIIGSTDAKGELWSSFICGDRGFIRVINDRTIQIHMTEKNNDVLLTNLKSNLNVGMIVIEFSTRIRIRINGVASILDEETIEVKTEQVYGNCPKYIQSRHIKLNLINETKQLETLHSMHLNQDQRPWIERSDTFFVSSSNSLGKTDVSHRGGQAGFIEVIDETTLIYPDYVGNMMFNTLGNMIENAKTGLLFINFQEGHTLQLTGSSKIIWNLNEDDKRKYPGAKRLVEYVISSVIEKKHALKYQWEFLEYSPFNPK</sequence>
<dbReference type="Pfam" id="PF01243">
    <property type="entry name" value="PNPOx_N"/>
    <property type="match status" value="1"/>
</dbReference>
<dbReference type="InterPro" id="IPR012349">
    <property type="entry name" value="Split_barrel_FMN-bd"/>
</dbReference>
<dbReference type="OrthoDB" id="9796486at2"/>
<proteinExistence type="predicted"/>
<name>W4QK04_9BACI</name>
<reference evidence="2" key="1">
    <citation type="journal article" date="2014" name="Genome Announc.">
        <title>Draft Genome Sequences of Three Alkaliphilic Bacillus Strains, Bacillus wakoensis JCM 9140T, Bacillus akibai JCM 9157T, and Bacillus hemicellulosilyticus JCM 9152T.</title>
        <authorList>
            <person name="Yuki M."/>
            <person name="Oshima K."/>
            <person name="Suda W."/>
            <person name="Oshida Y."/>
            <person name="Kitamura K."/>
            <person name="Iida T."/>
            <person name="Hattori M."/>
            <person name="Ohkuma M."/>
        </authorList>
    </citation>
    <scope>NUCLEOTIDE SEQUENCE [LARGE SCALE GENOMIC DNA]</scope>
    <source>
        <strain evidence="2">JCM 9152</strain>
    </source>
</reference>
<dbReference type="Gene3D" id="2.30.110.10">
    <property type="entry name" value="Electron Transport, Fmn-binding Protein, Chain A"/>
    <property type="match status" value="2"/>
</dbReference>
<feature type="domain" description="Pyridoxamine 5'-phosphate oxidase N-terminal" evidence="1">
    <location>
        <begin position="33"/>
        <end position="137"/>
    </location>
</feature>
<dbReference type="STRING" id="1236971.JCM9152_3467"/>
<accession>W4QK04</accession>
<comment type="caution">
    <text evidence="2">The sequence shown here is derived from an EMBL/GenBank/DDBJ whole genome shotgun (WGS) entry which is preliminary data.</text>
</comment>
<dbReference type="RefSeq" id="WP_035346205.1">
    <property type="nucleotide sequence ID" value="NZ_BAUU01000026.1"/>
</dbReference>
<keyword evidence="3" id="KW-1185">Reference proteome</keyword>
<gene>
    <name evidence="2" type="ORF">JCM9152_3467</name>
</gene>
<dbReference type="AlphaFoldDB" id="W4QK04"/>
<protein>
    <submittedName>
        <fullName evidence="2">Probable iron-sulfur binding protein YPO1417</fullName>
    </submittedName>
</protein>